<organism evidence="1 2">
    <name type="scientific">Danxiaibacter flavus</name>
    <dbReference type="NCBI Taxonomy" id="3049108"/>
    <lineage>
        <taxon>Bacteria</taxon>
        <taxon>Pseudomonadati</taxon>
        <taxon>Bacteroidota</taxon>
        <taxon>Chitinophagia</taxon>
        <taxon>Chitinophagales</taxon>
        <taxon>Chitinophagaceae</taxon>
        <taxon>Danxiaibacter</taxon>
    </lineage>
</organism>
<protein>
    <submittedName>
        <fullName evidence="1">Uncharacterized protein</fullName>
    </submittedName>
</protein>
<accession>A0ABV3ZB46</accession>
<evidence type="ECO:0000313" key="2">
    <source>
        <dbReference type="Proteomes" id="UP001560573"/>
    </source>
</evidence>
<comment type="caution">
    <text evidence="1">The sequence shown here is derived from an EMBL/GenBank/DDBJ whole genome shotgun (WGS) entry which is preliminary data.</text>
</comment>
<dbReference type="EMBL" id="JAULBC010000002">
    <property type="protein sequence ID" value="MEX6687086.1"/>
    <property type="molecule type" value="Genomic_DNA"/>
</dbReference>
<dbReference type="RefSeq" id="WP_369328490.1">
    <property type="nucleotide sequence ID" value="NZ_JAULBC010000002.1"/>
</dbReference>
<keyword evidence="2" id="KW-1185">Reference proteome</keyword>
<proteinExistence type="predicted"/>
<name>A0ABV3ZB46_9BACT</name>
<gene>
    <name evidence="1" type="ORF">QTN47_06250</name>
</gene>
<dbReference type="Proteomes" id="UP001560573">
    <property type="component" value="Unassembled WGS sequence"/>
</dbReference>
<evidence type="ECO:0000313" key="1">
    <source>
        <dbReference type="EMBL" id="MEX6687086.1"/>
    </source>
</evidence>
<sequence length="200" mass="22899">MTTQDNSNLTLDSYTDQLFFGVLSLNPHPSIEMFARKYVPVFYKETDRTRTDHPQEYKTPPSFITVTNTYIFEKHPFFNGKFSSGQLAITQKTYSDPEWLDNISEISLCFEFSDEIAAAVAFKLLVETYSEFDSLKKITVDGGIEKAEFTDVNSKTYYGRVQIILAKNFFAITNVLLPESGETQQLIGYKIQLKIGNNLY</sequence>
<reference evidence="1 2" key="1">
    <citation type="submission" date="2023-07" db="EMBL/GenBank/DDBJ databases">
        <authorList>
            <person name="Lian W.-H."/>
        </authorList>
    </citation>
    <scope>NUCLEOTIDE SEQUENCE [LARGE SCALE GENOMIC DNA]</scope>
    <source>
        <strain evidence="1 2">SYSU DXS3180</strain>
    </source>
</reference>